<dbReference type="EMBL" id="CAKOGL010000008">
    <property type="protein sequence ID" value="CAH2089506.1"/>
    <property type="molecule type" value="Genomic_DNA"/>
</dbReference>
<sequence length="160" mass="16350">MVSNIVDGRLVALQLLTAPPCRPPLAGDSASLAQATRGALAERGKGVAASSASEVAQVGLEEFPALTHASNEGKRKGKGKGKWKNMEWTRSAPPPQRKRAPREGGRGGQNPDGAIGKLDGSRPPQNGGEITDGFSAAGQEPGDQKTSGFSATGQERGPGA</sequence>
<feature type="compositionally biased region" description="Polar residues" evidence="1">
    <location>
        <begin position="144"/>
        <end position="153"/>
    </location>
</feature>
<accession>A0AAU9TQS2</accession>
<keyword evidence="3" id="KW-1185">Reference proteome</keyword>
<dbReference type="Proteomes" id="UP001153954">
    <property type="component" value="Unassembled WGS sequence"/>
</dbReference>
<feature type="region of interest" description="Disordered" evidence="1">
    <location>
        <begin position="19"/>
        <end position="160"/>
    </location>
</feature>
<comment type="caution">
    <text evidence="2">The sequence shown here is derived from an EMBL/GenBank/DDBJ whole genome shotgun (WGS) entry which is preliminary data.</text>
</comment>
<protein>
    <submittedName>
        <fullName evidence="2">Uncharacterized protein</fullName>
    </submittedName>
</protein>
<reference evidence="2" key="1">
    <citation type="submission" date="2022-03" db="EMBL/GenBank/DDBJ databases">
        <authorList>
            <person name="Tunstrom K."/>
        </authorList>
    </citation>
    <scope>NUCLEOTIDE SEQUENCE</scope>
</reference>
<name>A0AAU9TQS2_EUPED</name>
<organism evidence="2 3">
    <name type="scientific">Euphydryas editha</name>
    <name type="common">Edith's checkerspot</name>
    <dbReference type="NCBI Taxonomy" id="104508"/>
    <lineage>
        <taxon>Eukaryota</taxon>
        <taxon>Metazoa</taxon>
        <taxon>Ecdysozoa</taxon>
        <taxon>Arthropoda</taxon>
        <taxon>Hexapoda</taxon>
        <taxon>Insecta</taxon>
        <taxon>Pterygota</taxon>
        <taxon>Neoptera</taxon>
        <taxon>Endopterygota</taxon>
        <taxon>Lepidoptera</taxon>
        <taxon>Glossata</taxon>
        <taxon>Ditrysia</taxon>
        <taxon>Papilionoidea</taxon>
        <taxon>Nymphalidae</taxon>
        <taxon>Nymphalinae</taxon>
        <taxon>Euphydryas</taxon>
    </lineage>
</organism>
<gene>
    <name evidence="2" type="ORF">EEDITHA_LOCUS5553</name>
</gene>
<evidence type="ECO:0000313" key="2">
    <source>
        <dbReference type="EMBL" id="CAH2089506.1"/>
    </source>
</evidence>
<evidence type="ECO:0000313" key="3">
    <source>
        <dbReference type="Proteomes" id="UP001153954"/>
    </source>
</evidence>
<dbReference type="AlphaFoldDB" id="A0AAU9TQS2"/>
<proteinExistence type="predicted"/>
<evidence type="ECO:0000256" key="1">
    <source>
        <dbReference type="SAM" id="MobiDB-lite"/>
    </source>
</evidence>